<feature type="transmembrane region" description="Helical" evidence="1">
    <location>
        <begin position="165"/>
        <end position="184"/>
    </location>
</feature>
<feature type="transmembrane region" description="Helical" evidence="1">
    <location>
        <begin position="253"/>
        <end position="279"/>
    </location>
</feature>
<gene>
    <name evidence="2" type="ORF">HHU12_04740</name>
</gene>
<organism evidence="2 3">
    <name type="scientific">Flammeovirga aprica JL-4</name>
    <dbReference type="NCBI Taxonomy" id="694437"/>
    <lineage>
        <taxon>Bacteria</taxon>
        <taxon>Pseudomonadati</taxon>
        <taxon>Bacteroidota</taxon>
        <taxon>Cytophagia</taxon>
        <taxon>Cytophagales</taxon>
        <taxon>Flammeovirgaceae</taxon>
        <taxon>Flammeovirga</taxon>
    </lineage>
</organism>
<evidence type="ECO:0000313" key="2">
    <source>
        <dbReference type="EMBL" id="NME67262.1"/>
    </source>
</evidence>
<comment type="caution">
    <text evidence="2">The sequence shown here is derived from an EMBL/GenBank/DDBJ whole genome shotgun (WGS) entry which is preliminary data.</text>
</comment>
<name>A0A7X9RTH9_9BACT</name>
<keyword evidence="3" id="KW-1185">Reference proteome</keyword>
<dbReference type="AlphaFoldDB" id="A0A7X9RTH9"/>
<accession>A0A7X9RTH9</accession>
<dbReference type="EMBL" id="JABANE010000009">
    <property type="protein sequence ID" value="NME67262.1"/>
    <property type="molecule type" value="Genomic_DNA"/>
</dbReference>
<keyword evidence="1" id="KW-0472">Membrane</keyword>
<dbReference type="InterPro" id="IPR025367">
    <property type="entry name" value="DUF4271"/>
</dbReference>
<dbReference type="RefSeq" id="WP_169655490.1">
    <property type="nucleotide sequence ID" value="NZ_JABANE010000009.1"/>
</dbReference>
<evidence type="ECO:0000256" key="1">
    <source>
        <dbReference type="SAM" id="Phobius"/>
    </source>
</evidence>
<proteinExistence type="predicted"/>
<feature type="transmembrane region" description="Helical" evidence="1">
    <location>
        <begin position="300"/>
        <end position="320"/>
    </location>
</feature>
<reference evidence="2 3" key="1">
    <citation type="submission" date="2020-04" db="EMBL/GenBank/DDBJ databases">
        <title>Flammeovirga sp. SR4, a novel species isolated from seawater.</title>
        <authorList>
            <person name="Wang X."/>
        </authorList>
    </citation>
    <scope>NUCLEOTIDE SEQUENCE [LARGE SCALE GENOMIC DNA]</scope>
    <source>
        <strain evidence="2 3">ATCC 23126</strain>
    </source>
</reference>
<keyword evidence="1" id="KW-0812">Transmembrane</keyword>
<protein>
    <submittedName>
        <fullName evidence="2">DUF4271 domain-containing protein</fullName>
    </submittedName>
</protein>
<dbReference type="Proteomes" id="UP000576082">
    <property type="component" value="Unassembled WGS sequence"/>
</dbReference>
<feature type="transmembrane region" description="Helical" evidence="1">
    <location>
        <begin position="326"/>
        <end position="345"/>
    </location>
</feature>
<feature type="transmembrane region" description="Helical" evidence="1">
    <location>
        <begin position="211"/>
        <end position="233"/>
    </location>
</feature>
<evidence type="ECO:0000313" key="3">
    <source>
        <dbReference type="Proteomes" id="UP000576082"/>
    </source>
</evidence>
<dbReference type="Pfam" id="PF14093">
    <property type="entry name" value="DUF4271"/>
    <property type="match status" value="1"/>
</dbReference>
<keyword evidence="1" id="KW-1133">Transmembrane helix</keyword>
<sequence>MRYFYHIIFSFITFFVLQHKTFAVEFPIQDKWLIYESKVNGFVPYIPEEHPFVRNYYLLLDVKNLNGLGVEFVIPENAAVFVNNQLQDISKKNNGIVYFSNLELKEQQKVTGELLFVVNTVNGDAPKAFFVDKKVPFSEIVTSAAFEKNGEIEKARYHSDFREMLLMWSLIVFAFVGLSAKVGGLKTGANSLIRSFEGVTMGRVDTTKMNTLQLIMFIFSFTLVGSLALMLFGSGEIWLSQVNAAELNKDVSAFAVNILYVMVAILGFVAFRLIIIYFLGNIFSNTNIPSIHGAEFYKLTWVYVLFYMIICVFWTLNPFYISWEFMRLFIGIGFLAKSFLVYIAVSKQVNFRNNYLFSYFCATEFLPSLLAVKVFIS</sequence>